<sequence length="173" mass="18646">MKQGKKQQLMNVGFQEPLAYARSLSTFASSLGPVASTKASKRIESSLSEGLTTSAPDRDRGLRFDGFTKNGTPLMNSSSEASSSSPWRTPVLMLHQHGGNGVAVGLTESKESRNGVINHPVTTTTTTTMTMMMMMKKQMEGVSDSKCPSNFQGSELRTRSTSSSHQPDLALQL</sequence>
<dbReference type="Proteomes" id="UP000015453">
    <property type="component" value="Unassembled WGS sequence"/>
</dbReference>
<gene>
    <name evidence="2" type="ORF">M569_01895</name>
</gene>
<accession>S8D0J2</accession>
<evidence type="ECO:0000313" key="3">
    <source>
        <dbReference type="Proteomes" id="UP000015453"/>
    </source>
</evidence>
<name>S8D0J2_9LAMI</name>
<feature type="compositionally biased region" description="Polar residues" evidence="1">
    <location>
        <begin position="146"/>
        <end position="166"/>
    </location>
</feature>
<comment type="caution">
    <text evidence="2">The sequence shown here is derived from an EMBL/GenBank/DDBJ whole genome shotgun (WGS) entry which is preliminary data.</text>
</comment>
<feature type="compositionally biased region" description="Polar residues" evidence="1">
    <location>
        <begin position="45"/>
        <end position="55"/>
    </location>
</feature>
<dbReference type="AlphaFoldDB" id="S8D0J2"/>
<organism evidence="2 3">
    <name type="scientific">Genlisea aurea</name>
    <dbReference type="NCBI Taxonomy" id="192259"/>
    <lineage>
        <taxon>Eukaryota</taxon>
        <taxon>Viridiplantae</taxon>
        <taxon>Streptophyta</taxon>
        <taxon>Embryophyta</taxon>
        <taxon>Tracheophyta</taxon>
        <taxon>Spermatophyta</taxon>
        <taxon>Magnoliopsida</taxon>
        <taxon>eudicotyledons</taxon>
        <taxon>Gunneridae</taxon>
        <taxon>Pentapetalae</taxon>
        <taxon>asterids</taxon>
        <taxon>lamiids</taxon>
        <taxon>Lamiales</taxon>
        <taxon>Lentibulariaceae</taxon>
        <taxon>Genlisea</taxon>
    </lineage>
</organism>
<protein>
    <submittedName>
        <fullName evidence="2">Uncharacterized protein</fullName>
    </submittedName>
</protein>
<evidence type="ECO:0000313" key="2">
    <source>
        <dbReference type="EMBL" id="EPS72865.1"/>
    </source>
</evidence>
<feature type="region of interest" description="Disordered" evidence="1">
    <location>
        <begin position="138"/>
        <end position="173"/>
    </location>
</feature>
<proteinExistence type="predicted"/>
<dbReference type="EMBL" id="AUSU01000659">
    <property type="protein sequence ID" value="EPS72865.1"/>
    <property type="molecule type" value="Genomic_DNA"/>
</dbReference>
<keyword evidence="3" id="KW-1185">Reference proteome</keyword>
<reference evidence="2 3" key="1">
    <citation type="journal article" date="2013" name="BMC Genomics">
        <title>The miniature genome of a carnivorous plant Genlisea aurea contains a low number of genes and short non-coding sequences.</title>
        <authorList>
            <person name="Leushkin E.V."/>
            <person name="Sutormin R.A."/>
            <person name="Nabieva E.R."/>
            <person name="Penin A.A."/>
            <person name="Kondrashov A.S."/>
            <person name="Logacheva M.D."/>
        </authorList>
    </citation>
    <scope>NUCLEOTIDE SEQUENCE [LARGE SCALE GENOMIC DNA]</scope>
</reference>
<evidence type="ECO:0000256" key="1">
    <source>
        <dbReference type="SAM" id="MobiDB-lite"/>
    </source>
</evidence>
<feature type="region of interest" description="Disordered" evidence="1">
    <location>
        <begin position="34"/>
        <end position="86"/>
    </location>
</feature>